<dbReference type="EMBL" id="MU277208">
    <property type="protein sequence ID" value="KAI0062309.1"/>
    <property type="molecule type" value="Genomic_DNA"/>
</dbReference>
<protein>
    <submittedName>
        <fullName evidence="1">Uncharacterized protein</fullName>
    </submittedName>
</protein>
<reference evidence="1" key="1">
    <citation type="submission" date="2021-03" db="EMBL/GenBank/DDBJ databases">
        <authorList>
            <consortium name="DOE Joint Genome Institute"/>
            <person name="Ahrendt S."/>
            <person name="Looney B.P."/>
            <person name="Miyauchi S."/>
            <person name="Morin E."/>
            <person name="Drula E."/>
            <person name="Courty P.E."/>
            <person name="Chicoki N."/>
            <person name="Fauchery L."/>
            <person name="Kohler A."/>
            <person name="Kuo A."/>
            <person name="Labutti K."/>
            <person name="Pangilinan J."/>
            <person name="Lipzen A."/>
            <person name="Riley R."/>
            <person name="Andreopoulos W."/>
            <person name="He G."/>
            <person name="Johnson J."/>
            <person name="Barry K.W."/>
            <person name="Grigoriev I.V."/>
            <person name="Nagy L."/>
            <person name="Hibbett D."/>
            <person name="Henrissat B."/>
            <person name="Matheny P.B."/>
            <person name="Labbe J."/>
            <person name="Martin F."/>
        </authorList>
    </citation>
    <scope>NUCLEOTIDE SEQUENCE</scope>
    <source>
        <strain evidence="1">HHB10654</strain>
    </source>
</reference>
<evidence type="ECO:0000313" key="2">
    <source>
        <dbReference type="Proteomes" id="UP000814140"/>
    </source>
</evidence>
<dbReference type="Proteomes" id="UP000814140">
    <property type="component" value="Unassembled WGS sequence"/>
</dbReference>
<proteinExistence type="predicted"/>
<reference evidence="1" key="2">
    <citation type="journal article" date="2022" name="New Phytol.">
        <title>Evolutionary transition to the ectomycorrhizal habit in the genomes of a hyperdiverse lineage of mushroom-forming fungi.</title>
        <authorList>
            <person name="Looney B."/>
            <person name="Miyauchi S."/>
            <person name="Morin E."/>
            <person name="Drula E."/>
            <person name="Courty P.E."/>
            <person name="Kohler A."/>
            <person name="Kuo A."/>
            <person name="LaButti K."/>
            <person name="Pangilinan J."/>
            <person name="Lipzen A."/>
            <person name="Riley R."/>
            <person name="Andreopoulos W."/>
            <person name="He G."/>
            <person name="Johnson J."/>
            <person name="Nolan M."/>
            <person name="Tritt A."/>
            <person name="Barry K.W."/>
            <person name="Grigoriev I.V."/>
            <person name="Nagy L.G."/>
            <person name="Hibbett D."/>
            <person name="Henrissat B."/>
            <person name="Matheny P.B."/>
            <person name="Labbe J."/>
            <person name="Martin F.M."/>
        </authorList>
    </citation>
    <scope>NUCLEOTIDE SEQUENCE</scope>
    <source>
        <strain evidence="1">HHB10654</strain>
    </source>
</reference>
<keyword evidence="2" id="KW-1185">Reference proteome</keyword>
<sequence length="285" mass="30777">MSPKPLLTIATPLKPTDLPSDDAVLAASRELLASTESWKRGKAYQKNKVNTMSRPKGPGDGASWFARVSEHTAEDATFDEFWSKLGHNHSVNETEYIADVKKATLIKQISPTQAIWSMYYEFGSFGVSSRVFTVLQTTYLDESSPRTGIFTCIPVDVTGDPEMAKLEEGAVKGHYCSVEQIKELPDGNVEWRMATTSSPGGRIPTFLVDSTMASTISADVPHFLNWFHTVRHKASEVVPVKDEIRPPATSLPSESNPNGDVVSAAIVSTIPAVAAAPTGAGAPVL</sequence>
<comment type="caution">
    <text evidence="1">The sequence shown here is derived from an EMBL/GenBank/DDBJ whole genome shotgun (WGS) entry which is preliminary data.</text>
</comment>
<organism evidence="1 2">
    <name type="scientific">Artomyces pyxidatus</name>
    <dbReference type="NCBI Taxonomy" id="48021"/>
    <lineage>
        <taxon>Eukaryota</taxon>
        <taxon>Fungi</taxon>
        <taxon>Dikarya</taxon>
        <taxon>Basidiomycota</taxon>
        <taxon>Agaricomycotina</taxon>
        <taxon>Agaricomycetes</taxon>
        <taxon>Russulales</taxon>
        <taxon>Auriscalpiaceae</taxon>
        <taxon>Artomyces</taxon>
    </lineage>
</organism>
<gene>
    <name evidence="1" type="ORF">BV25DRAFT_668991</name>
</gene>
<accession>A0ACB8T0V8</accession>
<name>A0ACB8T0V8_9AGAM</name>
<evidence type="ECO:0000313" key="1">
    <source>
        <dbReference type="EMBL" id="KAI0062309.1"/>
    </source>
</evidence>